<dbReference type="InterPro" id="IPR000073">
    <property type="entry name" value="AB_hydrolase_1"/>
</dbReference>
<reference evidence="3 4" key="1">
    <citation type="submission" date="2019-05" db="EMBL/GenBank/DDBJ databases">
        <title>Arcobacter cibarius and Arcobacter thereius providing challenges in identification an antibiotic susceptibility and Quinolone resistance.</title>
        <authorList>
            <person name="Busch A."/>
            <person name="Hanel I."/>
            <person name="Hotzel H."/>
            <person name="Tomaso H."/>
        </authorList>
    </citation>
    <scope>NUCLEOTIDE SEQUENCE [LARGE SCALE GENOMIC DNA]</scope>
    <source>
        <strain evidence="3 4">16CS0831-2</strain>
    </source>
</reference>
<accession>A0A5J6RKQ4</accession>
<organism evidence="2 5">
    <name type="scientific">Aliarcobacter cibarius</name>
    <dbReference type="NCBI Taxonomy" id="255507"/>
    <lineage>
        <taxon>Bacteria</taxon>
        <taxon>Pseudomonadati</taxon>
        <taxon>Campylobacterota</taxon>
        <taxon>Epsilonproteobacteria</taxon>
        <taxon>Campylobacterales</taxon>
        <taxon>Arcobacteraceae</taxon>
        <taxon>Aliarcobacter</taxon>
    </lineage>
</organism>
<reference evidence="2 5" key="2">
    <citation type="submission" date="2020-05" db="EMBL/GenBank/DDBJ databases">
        <title>Complete genome sequencing of Campylobacter and Arcobacter type strains.</title>
        <authorList>
            <person name="Miller W.G."/>
            <person name="Yee E."/>
        </authorList>
    </citation>
    <scope>NUCLEOTIDE SEQUENCE [LARGE SCALE GENOMIC DNA]</scope>
    <source>
        <strain evidence="2 5">LMG 21996</strain>
    </source>
</reference>
<evidence type="ECO:0000313" key="5">
    <source>
        <dbReference type="Proteomes" id="UP000509513"/>
    </source>
</evidence>
<dbReference type="RefSeq" id="WP_024775208.1">
    <property type="nucleotide sequence ID" value="NZ_CP043857.1"/>
</dbReference>
<dbReference type="Gene3D" id="3.40.50.1820">
    <property type="entry name" value="alpha/beta hydrolase"/>
    <property type="match status" value="1"/>
</dbReference>
<dbReference type="AlphaFoldDB" id="A0A5J6RKQ4"/>
<keyword evidence="2" id="KW-0378">Hydrolase</keyword>
<sequence length="232" mass="27281">MKEKIYFIPGLMTNERLWNRILPKIEDDFEIVHLKIPKSTNFDEINKLLHKEIQEEKINLLGFSLGGYIASYFAINFPSRVKRLFMLSATPAKTSDIELARRREKLEFAKINDEIYLDIQKAKTLVEEQNQNDIELLQTIVTMFNEMGKDTFISQLESTFNREDLSSHLKELKLPVTMFYSSDDRLLDSLAIRKLENEKHNINLIKRFGTSHNIPLEFPDELAQNIKNWMNN</sequence>
<dbReference type="Proteomes" id="UP000305417">
    <property type="component" value="Unassembled WGS sequence"/>
</dbReference>
<keyword evidence="4" id="KW-1185">Reference proteome</keyword>
<evidence type="ECO:0000313" key="3">
    <source>
        <dbReference type="EMBL" id="TLS97776.1"/>
    </source>
</evidence>
<dbReference type="Proteomes" id="UP000509513">
    <property type="component" value="Chromosome"/>
</dbReference>
<evidence type="ECO:0000259" key="1">
    <source>
        <dbReference type="Pfam" id="PF00561"/>
    </source>
</evidence>
<dbReference type="KEGG" id="acib:ACBT_1033"/>
<dbReference type="GO" id="GO:0016787">
    <property type="term" value="F:hydrolase activity"/>
    <property type="evidence" value="ECO:0007669"/>
    <property type="project" value="UniProtKB-KW"/>
</dbReference>
<dbReference type="InterPro" id="IPR050266">
    <property type="entry name" value="AB_hydrolase_sf"/>
</dbReference>
<dbReference type="OrthoDB" id="9780932at2"/>
<dbReference type="EMBL" id="VBUC01000019">
    <property type="protein sequence ID" value="TLS97776.1"/>
    <property type="molecule type" value="Genomic_DNA"/>
</dbReference>
<gene>
    <name evidence="2" type="ORF">ACBT_1033</name>
    <name evidence="3" type="ORF">FE247_08115</name>
</gene>
<dbReference type="STRING" id="1442598.GCA_000522465_01082"/>
<proteinExistence type="predicted"/>
<dbReference type="EMBL" id="CP054051">
    <property type="protein sequence ID" value="QKJ26945.1"/>
    <property type="molecule type" value="Genomic_DNA"/>
</dbReference>
<dbReference type="PANTHER" id="PTHR43798">
    <property type="entry name" value="MONOACYLGLYCEROL LIPASE"/>
    <property type="match status" value="1"/>
</dbReference>
<evidence type="ECO:0000313" key="4">
    <source>
        <dbReference type="Proteomes" id="UP000305417"/>
    </source>
</evidence>
<dbReference type="InterPro" id="IPR029058">
    <property type="entry name" value="AB_hydrolase_fold"/>
</dbReference>
<protein>
    <submittedName>
        <fullName evidence="3">Alpha/beta fold hydrolase</fullName>
    </submittedName>
    <submittedName>
        <fullName evidence="2">Alpha/beta hydrolase family protein</fullName>
    </submittedName>
</protein>
<feature type="domain" description="AB hydrolase-1" evidence="1">
    <location>
        <begin position="45"/>
        <end position="218"/>
    </location>
</feature>
<dbReference type="Pfam" id="PF00561">
    <property type="entry name" value="Abhydrolase_1"/>
    <property type="match status" value="1"/>
</dbReference>
<dbReference type="SUPFAM" id="SSF53474">
    <property type="entry name" value="alpha/beta-Hydrolases"/>
    <property type="match status" value="1"/>
</dbReference>
<evidence type="ECO:0000313" key="2">
    <source>
        <dbReference type="EMBL" id="QKJ26945.1"/>
    </source>
</evidence>
<name>A0A5J6RKQ4_9BACT</name>